<comment type="caution">
    <text evidence="4">The sequence shown here is derived from an EMBL/GenBank/DDBJ whole genome shotgun (WGS) entry which is preliminary data.</text>
</comment>
<protein>
    <submittedName>
        <fullName evidence="4">T9SS type A sorting domain-containing protein</fullName>
    </submittedName>
</protein>
<feature type="domain" description="DUF7850" evidence="3">
    <location>
        <begin position="76"/>
        <end position="172"/>
    </location>
</feature>
<dbReference type="NCBIfam" id="TIGR04183">
    <property type="entry name" value="Por_Secre_tail"/>
    <property type="match status" value="1"/>
</dbReference>
<evidence type="ECO:0000313" key="5">
    <source>
        <dbReference type="Proteomes" id="UP001139411"/>
    </source>
</evidence>
<sequence>MKNFTLLICSLLLTFGPAGNAYATGDCGCSDSDNALKNGNFESLDHWQKSDGTNFRLDNAYNQCGSKNGLIDQSGYVYQNVPVQGGSAINMTVYGGTHDVRQTHKFYLRFYDKNNNEIENERVTVDMDYQVTGNGKLKKFTLKKDVVPANAVKVQFRFYASGAYFKVDVACMSITPPPVSADCCKDSENAVKNGSFENGTNDWQKFGNGNFRQDDPYSICGSKNGLIEGAATVYQDVTLTSGTRVNVSVYGGTHDTNQDHKFKLEFYNSAGELIPVAETPQNLVHMNYQVTQEHKLQQYNLSETAPVGATKVRINVISGGNYFKFDVVCMTLTPPTTPQCETCNDNKLVNASFEEGTANWTTVGHVFADATIAVCGSKSLILAGNGSFHQDFAFESSLGNSVTLSIWAAVKENRDQKIEMIFLNGSNKVLGTLTQQVDKLVTSDPYGLQKYILAGAIPSGTTVIRIQGSGSEDYLAVDGGCLTFSGPPLPVTLSAFNVKKEGAVATLSWSTTSETNSDHFEVQHSGDGKKWAVLDIVAAQGESKSLVPYSYTHTNPLATNLYRLRMVDQDGTFSFSSIKSLKFDGDAQLSVYPNPTVDRIVLNSSQAISSVKFYDQRGVLVLNTLPDASNAIDVRKLNQGTYFVKINDGTLTRKILIVR</sequence>
<evidence type="ECO:0000259" key="2">
    <source>
        <dbReference type="Pfam" id="PF18962"/>
    </source>
</evidence>
<dbReference type="Pfam" id="PF18962">
    <property type="entry name" value="Por_Secre_tail"/>
    <property type="match status" value="1"/>
</dbReference>
<feature type="chain" id="PRO_5040899911" evidence="1">
    <location>
        <begin position="24"/>
        <end position="659"/>
    </location>
</feature>
<dbReference type="RefSeq" id="WP_235177626.1">
    <property type="nucleotide sequence ID" value="NZ_JAKFFV010000005.1"/>
</dbReference>
<dbReference type="InterPro" id="IPR008979">
    <property type="entry name" value="Galactose-bd-like_sf"/>
</dbReference>
<dbReference type="Proteomes" id="UP001139411">
    <property type="component" value="Unassembled WGS sequence"/>
</dbReference>
<evidence type="ECO:0000313" key="4">
    <source>
        <dbReference type="EMBL" id="MCF2498569.1"/>
    </source>
</evidence>
<feature type="signal peptide" evidence="1">
    <location>
        <begin position="1"/>
        <end position="23"/>
    </location>
</feature>
<dbReference type="EMBL" id="JAKFFV010000005">
    <property type="protein sequence ID" value="MCF2498569.1"/>
    <property type="molecule type" value="Genomic_DNA"/>
</dbReference>
<evidence type="ECO:0000259" key="3">
    <source>
        <dbReference type="Pfam" id="PF25235"/>
    </source>
</evidence>
<evidence type="ECO:0000256" key="1">
    <source>
        <dbReference type="SAM" id="SignalP"/>
    </source>
</evidence>
<feature type="domain" description="Secretion system C-terminal sorting" evidence="2">
    <location>
        <begin position="591"/>
        <end position="657"/>
    </location>
</feature>
<name>A0A9X1QCM8_9BACT</name>
<reference evidence="4" key="1">
    <citation type="submission" date="2022-01" db="EMBL/GenBank/DDBJ databases">
        <title>Novel species in genus Dyadobacter.</title>
        <authorList>
            <person name="Ma C."/>
        </authorList>
    </citation>
    <scope>NUCLEOTIDE SEQUENCE</scope>
    <source>
        <strain evidence="4">CY357</strain>
    </source>
</reference>
<dbReference type="InterPro" id="IPR026444">
    <property type="entry name" value="Secre_tail"/>
</dbReference>
<dbReference type="Gene3D" id="2.60.120.260">
    <property type="entry name" value="Galactose-binding domain-like"/>
    <property type="match status" value="3"/>
</dbReference>
<accession>A0A9X1QCM8</accession>
<gene>
    <name evidence="4" type="ORF">L0661_09640</name>
</gene>
<organism evidence="4 5">
    <name type="scientific">Dyadobacter chenhuakuii</name>
    <dbReference type="NCBI Taxonomy" id="2909339"/>
    <lineage>
        <taxon>Bacteria</taxon>
        <taxon>Pseudomonadati</taxon>
        <taxon>Bacteroidota</taxon>
        <taxon>Cytophagia</taxon>
        <taxon>Cytophagales</taxon>
        <taxon>Spirosomataceae</taxon>
        <taxon>Dyadobacter</taxon>
    </lineage>
</organism>
<dbReference type="AlphaFoldDB" id="A0A9X1QCM8"/>
<dbReference type="SUPFAM" id="SSF49785">
    <property type="entry name" value="Galactose-binding domain-like"/>
    <property type="match status" value="1"/>
</dbReference>
<keyword evidence="1" id="KW-0732">Signal</keyword>
<proteinExistence type="predicted"/>
<dbReference type="InterPro" id="IPR057172">
    <property type="entry name" value="DUF7850"/>
</dbReference>
<dbReference type="Pfam" id="PF25235">
    <property type="entry name" value="DUF7850"/>
    <property type="match status" value="1"/>
</dbReference>